<accession>A0ABD5SKS0</accession>
<evidence type="ECO:0000313" key="2">
    <source>
        <dbReference type="Proteomes" id="UP001596383"/>
    </source>
</evidence>
<proteinExistence type="predicted"/>
<dbReference type="EMBL" id="JBHSWV010000160">
    <property type="protein sequence ID" value="MFC6765609.1"/>
    <property type="molecule type" value="Genomic_DNA"/>
</dbReference>
<organism evidence="1 2">
    <name type="scientific">Natrinema soli</name>
    <dbReference type="NCBI Taxonomy" id="1930624"/>
    <lineage>
        <taxon>Archaea</taxon>
        <taxon>Methanobacteriati</taxon>
        <taxon>Methanobacteriota</taxon>
        <taxon>Stenosarchaea group</taxon>
        <taxon>Halobacteria</taxon>
        <taxon>Halobacteriales</taxon>
        <taxon>Natrialbaceae</taxon>
        <taxon>Natrinema</taxon>
    </lineage>
</organism>
<reference evidence="1 2" key="1">
    <citation type="journal article" date="2019" name="Int. J. Syst. Evol. Microbiol.">
        <title>The Global Catalogue of Microorganisms (GCM) 10K type strain sequencing project: providing services to taxonomists for standard genome sequencing and annotation.</title>
        <authorList>
            <consortium name="The Broad Institute Genomics Platform"/>
            <consortium name="The Broad Institute Genome Sequencing Center for Infectious Disease"/>
            <person name="Wu L."/>
            <person name="Ma J."/>
        </authorList>
    </citation>
    <scope>NUCLEOTIDE SEQUENCE [LARGE SCALE GENOMIC DNA]</scope>
    <source>
        <strain evidence="1 2">LMG 29247</strain>
    </source>
</reference>
<keyword evidence="1" id="KW-0238">DNA-binding</keyword>
<name>A0ABD5SKS0_9EURY</name>
<dbReference type="GO" id="GO:0003677">
    <property type="term" value="F:DNA binding"/>
    <property type="evidence" value="ECO:0007669"/>
    <property type="project" value="UniProtKB-KW"/>
</dbReference>
<keyword evidence="2" id="KW-1185">Reference proteome</keyword>
<gene>
    <name evidence="1" type="ORF">ACFQE6_11595</name>
</gene>
<evidence type="ECO:0000313" key="1">
    <source>
        <dbReference type="EMBL" id="MFC6765609.1"/>
    </source>
</evidence>
<comment type="caution">
    <text evidence="1">The sequence shown here is derived from an EMBL/GenBank/DDBJ whole genome shotgun (WGS) entry which is preliminary data.</text>
</comment>
<protein>
    <submittedName>
        <fullName evidence="1">DNA-binding protein</fullName>
    </submittedName>
</protein>
<feature type="non-terminal residue" evidence="1">
    <location>
        <position position="67"/>
    </location>
</feature>
<sequence length="67" mass="7240">MSDEDGVELLALRCDVVADLDGTALRDALEYFDPDLVYVVRESSDVRVVSRLRRAFDGPVVSAGGPA</sequence>
<dbReference type="Proteomes" id="UP001596383">
    <property type="component" value="Unassembled WGS sequence"/>
</dbReference>
<dbReference type="AlphaFoldDB" id="A0ABD5SKS0"/>